<accession>A0A1Y2AUB6</accession>
<dbReference type="EMBL" id="MCFC01000053">
    <property type="protein sequence ID" value="ORY25807.1"/>
    <property type="molecule type" value="Genomic_DNA"/>
</dbReference>
<dbReference type="SUPFAM" id="SSF54106">
    <property type="entry name" value="LysM domain"/>
    <property type="match status" value="2"/>
</dbReference>
<dbReference type="Proteomes" id="UP000193986">
    <property type="component" value="Unassembled WGS sequence"/>
</dbReference>
<dbReference type="PROSITE" id="PS51782">
    <property type="entry name" value="LYSM"/>
    <property type="match status" value="2"/>
</dbReference>
<gene>
    <name evidence="5" type="ORF">BCR39DRAFT_277723</name>
</gene>
<feature type="chain" id="PRO_5012892271" description="LysM domain-containing protein" evidence="3">
    <location>
        <begin position="21"/>
        <end position="156"/>
    </location>
</feature>
<dbReference type="STRING" id="71784.A0A1Y2AUB6"/>
<organism evidence="5 6">
    <name type="scientific">Naematelia encephala</name>
    <dbReference type="NCBI Taxonomy" id="71784"/>
    <lineage>
        <taxon>Eukaryota</taxon>
        <taxon>Fungi</taxon>
        <taxon>Dikarya</taxon>
        <taxon>Basidiomycota</taxon>
        <taxon>Agaricomycotina</taxon>
        <taxon>Tremellomycetes</taxon>
        <taxon>Tremellales</taxon>
        <taxon>Naemateliaceae</taxon>
        <taxon>Naematelia</taxon>
    </lineage>
</organism>
<name>A0A1Y2AUB6_9TREE</name>
<comment type="caution">
    <text evidence="5">The sequence shown here is derived from an EMBL/GenBank/DDBJ whole genome shotgun (WGS) entry which is preliminary data.</text>
</comment>
<proteinExistence type="predicted"/>
<sequence>MKTFATALFAAIPFISAVLAIDGCTRNATVQSGDTCDSISHKYGVSTFQLALVNEASINENCDNLTPNQIVCLGVQGQDCQKTYTVVANDTCAWVEEMYGMPNGTLYANNPQINGECNNIYIGEVLCVDTEDFSYPAYNETAYDILAYTFLPECSD</sequence>
<evidence type="ECO:0000259" key="4">
    <source>
        <dbReference type="PROSITE" id="PS51782"/>
    </source>
</evidence>
<keyword evidence="3" id="KW-0732">Signal</keyword>
<evidence type="ECO:0000256" key="2">
    <source>
        <dbReference type="ARBA" id="ARBA00023026"/>
    </source>
</evidence>
<dbReference type="PANTHER" id="PTHR34997">
    <property type="entry name" value="AM15"/>
    <property type="match status" value="1"/>
</dbReference>
<dbReference type="GO" id="GO:0008061">
    <property type="term" value="F:chitin binding"/>
    <property type="evidence" value="ECO:0007669"/>
    <property type="project" value="UniProtKB-KW"/>
</dbReference>
<dbReference type="SMART" id="SM00257">
    <property type="entry name" value="LysM"/>
    <property type="match status" value="2"/>
</dbReference>
<dbReference type="InterPro" id="IPR018392">
    <property type="entry name" value="LysM"/>
</dbReference>
<dbReference type="Gene3D" id="3.10.350.10">
    <property type="entry name" value="LysM domain"/>
    <property type="match status" value="2"/>
</dbReference>
<keyword evidence="1" id="KW-0147">Chitin-binding</keyword>
<protein>
    <recommendedName>
        <fullName evidence="4">LysM domain-containing protein</fullName>
    </recommendedName>
</protein>
<feature type="signal peptide" evidence="3">
    <location>
        <begin position="1"/>
        <end position="20"/>
    </location>
</feature>
<evidence type="ECO:0000313" key="5">
    <source>
        <dbReference type="EMBL" id="ORY25807.1"/>
    </source>
</evidence>
<evidence type="ECO:0000256" key="3">
    <source>
        <dbReference type="SAM" id="SignalP"/>
    </source>
</evidence>
<dbReference type="InterPro" id="IPR052210">
    <property type="entry name" value="LysM1-like"/>
</dbReference>
<dbReference type="AlphaFoldDB" id="A0A1Y2AUB6"/>
<dbReference type="OrthoDB" id="5985073at2759"/>
<dbReference type="InParanoid" id="A0A1Y2AUB6"/>
<keyword evidence="2" id="KW-0843">Virulence</keyword>
<reference evidence="5 6" key="1">
    <citation type="submission" date="2016-07" db="EMBL/GenBank/DDBJ databases">
        <title>Pervasive Adenine N6-methylation of Active Genes in Fungi.</title>
        <authorList>
            <consortium name="DOE Joint Genome Institute"/>
            <person name="Mondo S.J."/>
            <person name="Dannebaum R.O."/>
            <person name="Kuo R.C."/>
            <person name="Labutti K."/>
            <person name="Haridas S."/>
            <person name="Kuo A."/>
            <person name="Salamov A."/>
            <person name="Ahrendt S.R."/>
            <person name="Lipzen A."/>
            <person name="Sullivan W."/>
            <person name="Andreopoulos W.B."/>
            <person name="Clum A."/>
            <person name="Lindquist E."/>
            <person name="Daum C."/>
            <person name="Ramamoorthy G.K."/>
            <person name="Gryganskyi A."/>
            <person name="Culley D."/>
            <person name="Magnuson J.K."/>
            <person name="James T.Y."/>
            <person name="O'Malley M.A."/>
            <person name="Stajich J.E."/>
            <person name="Spatafora J.W."/>
            <person name="Visel A."/>
            <person name="Grigoriev I.V."/>
        </authorList>
    </citation>
    <scope>NUCLEOTIDE SEQUENCE [LARGE SCALE GENOMIC DNA]</scope>
    <source>
        <strain evidence="5 6">68-887.2</strain>
    </source>
</reference>
<evidence type="ECO:0000313" key="6">
    <source>
        <dbReference type="Proteomes" id="UP000193986"/>
    </source>
</evidence>
<keyword evidence="6" id="KW-1185">Reference proteome</keyword>
<dbReference type="CDD" id="cd00118">
    <property type="entry name" value="LysM"/>
    <property type="match status" value="2"/>
</dbReference>
<feature type="domain" description="LysM" evidence="4">
    <location>
        <begin position="82"/>
        <end position="128"/>
    </location>
</feature>
<dbReference type="Pfam" id="PF01476">
    <property type="entry name" value="LysM"/>
    <property type="match status" value="2"/>
</dbReference>
<dbReference type="PANTHER" id="PTHR34997:SF1">
    <property type="entry name" value="PEPTIDOGLYCAN-BINDING LYSIN DOMAIN"/>
    <property type="match status" value="1"/>
</dbReference>
<evidence type="ECO:0000256" key="1">
    <source>
        <dbReference type="ARBA" id="ARBA00022669"/>
    </source>
</evidence>
<dbReference type="InterPro" id="IPR036779">
    <property type="entry name" value="LysM_dom_sf"/>
</dbReference>
<feature type="domain" description="LysM" evidence="4">
    <location>
        <begin position="26"/>
        <end position="73"/>
    </location>
</feature>